<dbReference type="InterPro" id="IPR050832">
    <property type="entry name" value="Bact_Acetyltransf"/>
</dbReference>
<evidence type="ECO:0000259" key="3">
    <source>
        <dbReference type="PROSITE" id="PS51186"/>
    </source>
</evidence>
<dbReference type="EMBL" id="OAOQ01000002">
    <property type="protein sequence ID" value="SNX68922.1"/>
    <property type="molecule type" value="Genomic_DNA"/>
</dbReference>
<organism evidence="4 5">
    <name type="scientific">Cereibacter ovatus</name>
    <dbReference type="NCBI Taxonomy" id="439529"/>
    <lineage>
        <taxon>Bacteria</taxon>
        <taxon>Pseudomonadati</taxon>
        <taxon>Pseudomonadota</taxon>
        <taxon>Alphaproteobacteria</taxon>
        <taxon>Rhodobacterales</taxon>
        <taxon>Paracoccaceae</taxon>
        <taxon>Cereibacter</taxon>
    </lineage>
</organism>
<proteinExistence type="predicted"/>
<dbReference type="CDD" id="cd04301">
    <property type="entry name" value="NAT_SF"/>
    <property type="match status" value="1"/>
</dbReference>
<evidence type="ECO:0000313" key="5">
    <source>
        <dbReference type="Proteomes" id="UP000219467"/>
    </source>
</evidence>
<dbReference type="Proteomes" id="UP000219467">
    <property type="component" value="Unassembled WGS sequence"/>
</dbReference>
<evidence type="ECO:0000256" key="2">
    <source>
        <dbReference type="ARBA" id="ARBA00023315"/>
    </source>
</evidence>
<feature type="domain" description="N-acetyltransferase" evidence="3">
    <location>
        <begin position="107"/>
        <end position="236"/>
    </location>
</feature>
<keyword evidence="1 4" id="KW-0808">Transferase</keyword>
<dbReference type="Gene3D" id="3.40.630.30">
    <property type="match status" value="1"/>
</dbReference>
<gene>
    <name evidence="4" type="ORF">SAMN05878503_102362</name>
</gene>
<dbReference type="InterPro" id="IPR016181">
    <property type="entry name" value="Acyl_CoA_acyltransferase"/>
</dbReference>
<dbReference type="SUPFAM" id="SSF55729">
    <property type="entry name" value="Acyl-CoA N-acyltransferases (Nat)"/>
    <property type="match status" value="1"/>
</dbReference>
<dbReference type="AlphaFoldDB" id="A0A285CN04"/>
<evidence type="ECO:0000313" key="4">
    <source>
        <dbReference type="EMBL" id="SNX68922.1"/>
    </source>
</evidence>
<keyword evidence="2" id="KW-0012">Acyltransferase</keyword>
<dbReference type="GO" id="GO:0016747">
    <property type="term" value="F:acyltransferase activity, transferring groups other than amino-acyl groups"/>
    <property type="evidence" value="ECO:0007669"/>
    <property type="project" value="InterPro"/>
</dbReference>
<evidence type="ECO:0000256" key="1">
    <source>
        <dbReference type="ARBA" id="ARBA00022679"/>
    </source>
</evidence>
<keyword evidence="5" id="KW-1185">Reference proteome</keyword>
<dbReference type="OrthoDB" id="7301318at2"/>
<name>A0A285CN04_9RHOB</name>
<protein>
    <submittedName>
        <fullName evidence="4">Acetyltransferase (GNAT) family protein</fullName>
    </submittedName>
</protein>
<dbReference type="RefSeq" id="WP_097029375.1">
    <property type="nucleotide sequence ID" value="NZ_OAOQ01000002.1"/>
</dbReference>
<dbReference type="InterPro" id="IPR000182">
    <property type="entry name" value="GNAT_dom"/>
</dbReference>
<dbReference type="PROSITE" id="PS51186">
    <property type="entry name" value="GNAT"/>
    <property type="match status" value="1"/>
</dbReference>
<accession>A0A285CN04</accession>
<dbReference type="PANTHER" id="PTHR43877:SF1">
    <property type="entry name" value="ACETYLTRANSFERASE"/>
    <property type="match status" value="1"/>
</dbReference>
<sequence>MTPDALFATLDATWPAAGLTRQGPWTIREGRGGGQRVSAATADGPWQPGDIATAEAAMVALGQRPLFMLRTGDEALDAALEGRGYRINDPVTAYAAPVATLAADAPPHMSAFPHWPPLGIVRDLWAEAGIGPARVAVMDRVTGPKCAILGRQNDRASGACFVALHGQDAMLHALEVTPALRRMGSAAAMVRRAACWAGEQGATRLSLVVTSANLPARALYASLGLQGVGQYHYRTT</sequence>
<dbReference type="Pfam" id="PF00583">
    <property type="entry name" value="Acetyltransf_1"/>
    <property type="match status" value="1"/>
</dbReference>
<reference evidence="5" key="1">
    <citation type="submission" date="2017-08" db="EMBL/GenBank/DDBJ databases">
        <authorList>
            <person name="Varghese N."/>
            <person name="Submissions S."/>
        </authorList>
    </citation>
    <scope>NUCLEOTIDE SEQUENCE [LARGE SCALE GENOMIC DNA]</scope>
    <source>
        <strain evidence="5">JA234</strain>
    </source>
</reference>
<dbReference type="PANTHER" id="PTHR43877">
    <property type="entry name" value="AMINOALKYLPHOSPHONATE N-ACETYLTRANSFERASE-RELATED-RELATED"/>
    <property type="match status" value="1"/>
</dbReference>